<dbReference type="EMBL" id="OIVN01001026">
    <property type="protein sequence ID" value="SPC88884.1"/>
    <property type="molecule type" value="Genomic_DNA"/>
</dbReference>
<dbReference type="PANTHER" id="PTHR33232">
    <property type="entry name" value="PROTEIN SIEVE ELEMENT OCCLUSION B-LIKE"/>
    <property type="match status" value="1"/>
</dbReference>
<feature type="domain" description="Sieve element occlusion C-terminal" evidence="2">
    <location>
        <begin position="503"/>
        <end position="636"/>
    </location>
</feature>
<organism evidence="3">
    <name type="scientific">Fagus sylvatica</name>
    <name type="common">Beechnut</name>
    <dbReference type="NCBI Taxonomy" id="28930"/>
    <lineage>
        <taxon>Eukaryota</taxon>
        <taxon>Viridiplantae</taxon>
        <taxon>Streptophyta</taxon>
        <taxon>Embryophyta</taxon>
        <taxon>Tracheophyta</taxon>
        <taxon>Spermatophyta</taxon>
        <taxon>Magnoliopsida</taxon>
        <taxon>eudicotyledons</taxon>
        <taxon>Gunneridae</taxon>
        <taxon>Pentapetalae</taxon>
        <taxon>rosids</taxon>
        <taxon>fabids</taxon>
        <taxon>Fagales</taxon>
        <taxon>Fagaceae</taxon>
        <taxon>Fagus</taxon>
    </lineage>
</organism>
<dbReference type="Pfam" id="PF14576">
    <property type="entry name" value="SEO_N"/>
    <property type="match status" value="1"/>
</dbReference>
<dbReference type="InterPro" id="IPR039299">
    <property type="entry name" value="SEOA"/>
</dbReference>
<dbReference type="InterPro" id="IPR027942">
    <property type="entry name" value="SEO_N"/>
</dbReference>
<name>A0A2N9FQ64_FAGSY</name>
<evidence type="ECO:0008006" key="4">
    <source>
        <dbReference type="Google" id="ProtNLM"/>
    </source>
</evidence>
<reference evidence="3" key="1">
    <citation type="submission" date="2018-02" db="EMBL/GenBank/DDBJ databases">
        <authorList>
            <person name="Cohen D.B."/>
            <person name="Kent A.D."/>
        </authorList>
    </citation>
    <scope>NUCLEOTIDE SEQUENCE</scope>
</reference>
<dbReference type="Pfam" id="PF14577">
    <property type="entry name" value="SEO_C"/>
    <property type="match status" value="2"/>
</dbReference>
<evidence type="ECO:0000259" key="1">
    <source>
        <dbReference type="Pfam" id="PF14576"/>
    </source>
</evidence>
<evidence type="ECO:0000259" key="2">
    <source>
        <dbReference type="Pfam" id="PF14577"/>
    </source>
</evidence>
<proteinExistence type="predicted"/>
<feature type="domain" description="Sieve element occlusion N-terminal" evidence="1">
    <location>
        <begin position="26"/>
        <end position="270"/>
    </location>
</feature>
<dbReference type="GO" id="GO:0010088">
    <property type="term" value="P:phloem development"/>
    <property type="evidence" value="ECO:0007669"/>
    <property type="project" value="InterPro"/>
</dbReference>
<dbReference type="AlphaFoldDB" id="A0A2N9FQ64"/>
<dbReference type="PANTHER" id="PTHR33232:SF18">
    <property type="entry name" value="PROTEIN SIEVE ELEMENT OCCLUSION B-LIKE"/>
    <property type="match status" value="1"/>
</dbReference>
<gene>
    <name evidence="3" type="ORF">FSB_LOCUS16766</name>
</gene>
<protein>
    <recommendedName>
        <fullName evidence="4">Sieve element occlusion N-terminal domain-containing protein</fullName>
    </recommendedName>
</protein>
<feature type="domain" description="Sieve element occlusion C-terminal" evidence="2">
    <location>
        <begin position="439"/>
        <end position="499"/>
    </location>
</feature>
<evidence type="ECO:0000313" key="3">
    <source>
        <dbReference type="EMBL" id="SPC88884.1"/>
    </source>
</evidence>
<dbReference type="InterPro" id="IPR027944">
    <property type="entry name" value="SEO_C"/>
</dbReference>
<accession>A0A2N9FQ64</accession>
<sequence length="647" mass="73867">MASNEAPVSIDQPNLTLSGEILTCINTHSASSGQKLNVESLFSVVENILDRATKIVDKVFLKSADTQETMENLVESPTKGFVPPLCALIKDISSELKCKAPTKETAVSIFKKLSSYSTDEKAVLTLATFALDYGELCLLANIQSTDQLAKSMGTLRGVPNLLENVEKHHEVVDDLKKVIKTMLNVIQCIFKLRNLPNNVKKDFLAEAVYWAIETIVASTNQLCYLISNEGKKQELQPYDRKLKDILTELKNEITTCTQKTQEKEDYRRLKIGVEDATDIMGVVNILIDPKQQLNHASTNNMVDIDVLKENYVFLFISGQVIYKDDISILKKYFDKIVEKDQHKILWISVEEQWTEDMERKFEISSSKIYIARYSLTKASRKFIEKEWHFRVEPLIVVLSPQGKVVCKNAIHLMKVCEVDSFPLPFTIAAEETLLKERGLIGLVASHVHQDIKTWIKENKYIFLYGGQNESIEQFTESANVINAHLKNQKGISIELVSVQGDNVLKRFWRKIKNLFISRTHRETRTDSMMLKNIQKLSSYEEKKEWAVLTKGSSVKMIGGETILEVMKKFPEWKNRLDKEDFESVFSEWHTKLERDDRYHICYHINVPYNSGKISEIMNCSSCGSIMETYIGFKCCHVDGAAKPKALS</sequence>